<gene>
    <name evidence="1" type="ORF">OPV22_027634</name>
</gene>
<dbReference type="Proteomes" id="UP001222027">
    <property type="component" value="Unassembled WGS sequence"/>
</dbReference>
<dbReference type="EMBL" id="JAQQAF010000008">
    <property type="protein sequence ID" value="KAJ8465082.1"/>
    <property type="molecule type" value="Genomic_DNA"/>
</dbReference>
<proteinExistence type="predicted"/>
<comment type="caution">
    <text evidence="1">The sequence shown here is derived from an EMBL/GenBank/DDBJ whole genome shotgun (WGS) entry which is preliminary data.</text>
</comment>
<protein>
    <submittedName>
        <fullName evidence="1">Uncharacterized protein</fullName>
    </submittedName>
</protein>
<dbReference type="AlphaFoldDB" id="A0AAV8PW71"/>
<evidence type="ECO:0000313" key="2">
    <source>
        <dbReference type="Proteomes" id="UP001222027"/>
    </source>
</evidence>
<name>A0AAV8PW71_ENSVE</name>
<reference evidence="1 2" key="1">
    <citation type="submission" date="2022-12" db="EMBL/GenBank/DDBJ databases">
        <title>Chromosome-scale assembly of the Ensete ventricosum genome.</title>
        <authorList>
            <person name="Dussert Y."/>
            <person name="Stocks J."/>
            <person name="Wendawek A."/>
            <person name="Woldeyes F."/>
            <person name="Nichols R.A."/>
            <person name="Borrell J.S."/>
        </authorList>
    </citation>
    <scope>NUCLEOTIDE SEQUENCE [LARGE SCALE GENOMIC DNA]</scope>
    <source>
        <strain evidence="2">cv. Maze</strain>
        <tissue evidence="1">Seeds</tissue>
    </source>
</reference>
<evidence type="ECO:0000313" key="1">
    <source>
        <dbReference type="EMBL" id="KAJ8465082.1"/>
    </source>
</evidence>
<sequence length="113" mass="12567">MQIMLQLHLLVGAPKEHGEDSAYFFFLSPFNLIIKVSWEINGMVADLDLLAMIESGKPPNHVRGMRWLGSHLVGALEISTLEENQGILPSAGSYMRAKEIQLLMPDSLVEDTC</sequence>
<keyword evidence="2" id="KW-1185">Reference proteome</keyword>
<accession>A0AAV8PW71</accession>
<organism evidence="1 2">
    <name type="scientific">Ensete ventricosum</name>
    <name type="common">Abyssinian banana</name>
    <name type="synonym">Musa ensete</name>
    <dbReference type="NCBI Taxonomy" id="4639"/>
    <lineage>
        <taxon>Eukaryota</taxon>
        <taxon>Viridiplantae</taxon>
        <taxon>Streptophyta</taxon>
        <taxon>Embryophyta</taxon>
        <taxon>Tracheophyta</taxon>
        <taxon>Spermatophyta</taxon>
        <taxon>Magnoliopsida</taxon>
        <taxon>Liliopsida</taxon>
        <taxon>Zingiberales</taxon>
        <taxon>Musaceae</taxon>
        <taxon>Ensete</taxon>
    </lineage>
</organism>